<evidence type="ECO:0000256" key="1">
    <source>
        <dbReference type="ARBA" id="ARBA00022729"/>
    </source>
</evidence>
<reference evidence="3 4" key="1">
    <citation type="journal article" date="2016" name="Mol. Biol. Evol.">
        <title>Comparative Genomics of Early-Diverging Mushroom-Forming Fungi Provides Insights into the Origins of Lignocellulose Decay Capabilities.</title>
        <authorList>
            <person name="Nagy L.G."/>
            <person name="Riley R."/>
            <person name="Tritt A."/>
            <person name="Adam C."/>
            <person name="Daum C."/>
            <person name="Floudas D."/>
            <person name="Sun H."/>
            <person name="Yadav J.S."/>
            <person name="Pangilinan J."/>
            <person name="Larsson K.H."/>
            <person name="Matsuura K."/>
            <person name="Barry K."/>
            <person name="Labutti K."/>
            <person name="Kuo R."/>
            <person name="Ohm R.A."/>
            <person name="Bhattacharya S.S."/>
            <person name="Shirouzu T."/>
            <person name="Yoshinaga Y."/>
            <person name="Martin F.M."/>
            <person name="Grigoriev I.V."/>
            <person name="Hibbett D.S."/>
        </authorList>
    </citation>
    <scope>NUCLEOTIDE SEQUENCE [LARGE SCALE GENOMIC DNA]</scope>
    <source>
        <strain evidence="3 4">93-53</strain>
    </source>
</reference>
<dbReference type="AlphaFoldDB" id="A0A165B6F3"/>
<evidence type="ECO:0008006" key="5">
    <source>
        <dbReference type="Google" id="ProtNLM"/>
    </source>
</evidence>
<gene>
    <name evidence="3" type="ORF">LAESUDRAFT_709032</name>
</gene>
<dbReference type="EMBL" id="KV427688">
    <property type="protein sequence ID" value="KZT00348.1"/>
    <property type="molecule type" value="Genomic_DNA"/>
</dbReference>
<accession>A0A165B6F3</accession>
<dbReference type="SUPFAM" id="SSF50685">
    <property type="entry name" value="Barwin-like endoglucanases"/>
    <property type="match status" value="1"/>
</dbReference>
<keyword evidence="4" id="KW-1185">Reference proteome</keyword>
<dbReference type="Proteomes" id="UP000076871">
    <property type="component" value="Unassembled WGS sequence"/>
</dbReference>
<name>A0A165B6F3_9APHY</name>
<dbReference type="CDD" id="cd22191">
    <property type="entry name" value="DPBB_RlpA_EXP_N-like"/>
    <property type="match status" value="1"/>
</dbReference>
<evidence type="ECO:0000313" key="3">
    <source>
        <dbReference type="EMBL" id="KZT00348.1"/>
    </source>
</evidence>
<dbReference type="RefSeq" id="XP_040758088.1">
    <property type="nucleotide sequence ID" value="XM_040906705.1"/>
</dbReference>
<dbReference type="InParanoid" id="A0A165B6F3"/>
<keyword evidence="1 2" id="KW-0732">Signal</keyword>
<organism evidence="3 4">
    <name type="scientific">Laetiporus sulphureus 93-53</name>
    <dbReference type="NCBI Taxonomy" id="1314785"/>
    <lineage>
        <taxon>Eukaryota</taxon>
        <taxon>Fungi</taxon>
        <taxon>Dikarya</taxon>
        <taxon>Basidiomycota</taxon>
        <taxon>Agaricomycotina</taxon>
        <taxon>Agaricomycetes</taxon>
        <taxon>Polyporales</taxon>
        <taxon>Laetiporus</taxon>
    </lineage>
</organism>
<sequence length="131" mass="14015">MQFSMIAKFALLSLAASFAHGTPLASGEGQLERRQSYSNARMTWYNADGTGSCGNTVTNSEYIVALDSALYDSGAHCGKSITIEYDGKTAQATIADECPGCPSGGLDLTESLFEHFASLDVGVIYGDWYYN</sequence>
<feature type="chain" id="PRO_5007855531" description="RlpA-like protein double-psi beta-barrel domain-containing protein" evidence="2">
    <location>
        <begin position="22"/>
        <end position="131"/>
    </location>
</feature>
<dbReference type="PANTHER" id="PTHR31836">
    <property type="match status" value="1"/>
</dbReference>
<evidence type="ECO:0000313" key="4">
    <source>
        <dbReference type="Proteomes" id="UP000076871"/>
    </source>
</evidence>
<dbReference type="OrthoDB" id="623670at2759"/>
<dbReference type="GeneID" id="63823734"/>
<feature type="signal peptide" evidence="2">
    <location>
        <begin position="1"/>
        <end position="21"/>
    </location>
</feature>
<evidence type="ECO:0000256" key="2">
    <source>
        <dbReference type="SAM" id="SignalP"/>
    </source>
</evidence>
<dbReference type="InterPro" id="IPR051477">
    <property type="entry name" value="Expansin_CellWall"/>
</dbReference>
<dbReference type="Gene3D" id="2.40.40.10">
    <property type="entry name" value="RlpA-like domain"/>
    <property type="match status" value="1"/>
</dbReference>
<dbReference type="InterPro" id="IPR036908">
    <property type="entry name" value="RlpA-like_sf"/>
</dbReference>
<dbReference type="STRING" id="1314785.A0A165B6F3"/>
<protein>
    <recommendedName>
        <fullName evidence="5">RlpA-like protein double-psi beta-barrel domain-containing protein</fullName>
    </recommendedName>
</protein>
<dbReference type="PANTHER" id="PTHR31836:SF28">
    <property type="entry name" value="SRCR DOMAIN-CONTAINING PROTEIN-RELATED"/>
    <property type="match status" value="1"/>
</dbReference>
<proteinExistence type="predicted"/>